<gene>
    <name evidence="1" type="ORF">SAMN05661109_02289</name>
</gene>
<dbReference type="AlphaFoldDB" id="A0A1H9VLI6"/>
<evidence type="ECO:0000313" key="2">
    <source>
        <dbReference type="Proteomes" id="UP000198929"/>
    </source>
</evidence>
<accession>A0A1H9VLI6</accession>
<name>A0A1H9VLI6_9CORY</name>
<dbReference type="Proteomes" id="UP000198929">
    <property type="component" value="Unassembled WGS sequence"/>
</dbReference>
<sequence>MEDFLITYHRKSGEAHVRRFTNPHLALEWRMALEMQHTGPHEEVAYICSDSLENLKRSHSRYLMRGNATIEDVDEKSSIPDSLTRYARGS</sequence>
<reference evidence="2" key="1">
    <citation type="submission" date="2016-10" db="EMBL/GenBank/DDBJ databases">
        <authorList>
            <person name="Varghese N."/>
            <person name="Submissions S."/>
        </authorList>
    </citation>
    <scope>NUCLEOTIDE SEQUENCE [LARGE SCALE GENOMIC DNA]</scope>
    <source>
        <strain evidence="2">DSM 20524</strain>
    </source>
</reference>
<dbReference type="EMBL" id="FOGQ01000013">
    <property type="protein sequence ID" value="SES22596.1"/>
    <property type="molecule type" value="Genomic_DNA"/>
</dbReference>
<keyword evidence="2" id="KW-1185">Reference proteome</keyword>
<evidence type="ECO:0000313" key="1">
    <source>
        <dbReference type="EMBL" id="SES22596.1"/>
    </source>
</evidence>
<organism evidence="1 2">
    <name type="scientific">Corynebacterium cystitidis DSM 20524</name>
    <dbReference type="NCBI Taxonomy" id="1121357"/>
    <lineage>
        <taxon>Bacteria</taxon>
        <taxon>Bacillati</taxon>
        <taxon>Actinomycetota</taxon>
        <taxon>Actinomycetes</taxon>
        <taxon>Mycobacteriales</taxon>
        <taxon>Corynebacteriaceae</taxon>
        <taxon>Corynebacterium</taxon>
    </lineage>
</organism>
<proteinExistence type="predicted"/>
<protein>
    <submittedName>
        <fullName evidence="1">Uncharacterized protein</fullName>
    </submittedName>
</protein>